<dbReference type="InterPro" id="IPR050942">
    <property type="entry name" value="F-box_BR-signaling"/>
</dbReference>
<dbReference type="EMBL" id="WHWC01000004">
    <property type="protein sequence ID" value="KAG8384932.1"/>
    <property type="molecule type" value="Genomic_DNA"/>
</dbReference>
<dbReference type="PANTHER" id="PTHR44259">
    <property type="entry name" value="OS07G0183000 PROTEIN-RELATED"/>
    <property type="match status" value="1"/>
</dbReference>
<keyword evidence="3" id="KW-1185">Reference proteome</keyword>
<reference evidence="2" key="1">
    <citation type="submission" date="2019-10" db="EMBL/GenBank/DDBJ databases">
        <authorList>
            <person name="Zhang R."/>
            <person name="Pan Y."/>
            <person name="Wang J."/>
            <person name="Ma R."/>
            <person name="Yu S."/>
        </authorList>
    </citation>
    <scope>NUCLEOTIDE SEQUENCE</scope>
    <source>
        <strain evidence="2">LA-IB0</strain>
        <tissue evidence="2">Leaf</tissue>
    </source>
</reference>
<protein>
    <recommendedName>
        <fullName evidence="1">KIB1-4 beta-propeller domain-containing protein</fullName>
    </recommendedName>
</protein>
<name>A0AAV6XXV2_9LAMI</name>
<dbReference type="AlphaFoldDB" id="A0AAV6XXV2"/>
<dbReference type="InterPro" id="IPR005174">
    <property type="entry name" value="KIB1-4_b-propeller"/>
</dbReference>
<feature type="domain" description="KIB1-4 beta-propeller" evidence="1">
    <location>
        <begin position="90"/>
        <end position="401"/>
    </location>
</feature>
<evidence type="ECO:0000313" key="3">
    <source>
        <dbReference type="Proteomes" id="UP000826271"/>
    </source>
</evidence>
<dbReference type="PANTHER" id="PTHR44259:SF37">
    <property type="entry name" value="DUF1618 DOMAIN-CONTAINING PROTEIN"/>
    <property type="match status" value="1"/>
</dbReference>
<dbReference type="SUPFAM" id="SSF52058">
    <property type="entry name" value="L domain-like"/>
    <property type="match status" value="1"/>
</dbReference>
<dbReference type="Pfam" id="PF03478">
    <property type="entry name" value="Beta-prop_KIB1-4"/>
    <property type="match status" value="1"/>
</dbReference>
<accession>A0AAV6XXV2</accession>
<proteinExistence type="predicted"/>
<organism evidence="2 3">
    <name type="scientific">Buddleja alternifolia</name>
    <dbReference type="NCBI Taxonomy" id="168488"/>
    <lineage>
        <taxon>Eukaryota</taxon>
        <taxon>Viridiplantae</taxon>
        <taxon>Streptophyta</taxon>
        <taxon>Embryophyta</taxon>
        <taxon>Tracheophyta</taxon>
        <taxon>Spermatophyta</taxon>
        <taxon>Magnoliopsida</taxon>
        <taxon>eudicotyledons</taxon>
        <taxon>Gunneridae</taxon>
        <taxon>Pentapetalae</taxon>
        <taxon>asterids</taxon>
        <taxon>lamiids</taxon>
        <taxon>Lamiales</taxon>
        <taxon>Scrophulariaceae</taxon>
        <taxon>Buddlejeae</taxon>
        <taxon>Buddleja</taxon>
    </lineage>
</organism>
<sequence length="465" mass="52303">MAFLLRWISRKAAVGSRTWNPASRSPTNFGGGYKGGRMMSSVATSTSIPPWLMLPPSVVVEDNNKNNKNMVYKFYSLADDKIISLNKRGGEAIEIESPDDESELKGSSHGWLALFDPRNCDLFLSNPLSRRHIKLPPIHNLPIPEENLEGGYGCVNNVIISCSPDEEECRAMMTFGPTDRLAFCCPGRRSTEWTPIGEPFETDEDGRRTPRSCESFVYSSTEKLFYCVIGYGEFEAWDLQDPSSPRCTLMDVSADEKNYPWAGRSEEELKLKIMCRPLTCLVVDSSSGQLYHVTRHVMEHMAPDGSYVDCFDEGSDMCPYKTIGFDVHKYDPESSALKYMEGSLDGMAFFIGNNHSFAMRASAFPELKPNSIYFTDLDELIPHRVRTPNPPFGGHDIGIFNYEDGTFSPCYYPYDNWVVKHFRLSPTLTELVFSNNLLSGKLPDPSSLSNLQLLDLSLFRIASFA</sequence>
<evidence type="ECO:0000259" key="1">
    <source>
        <dbReference type="Pfam" id="PF03478"/>
    </source>
</evidence>
<evidence type="ECO:0000313" key="2">
    <source>
        <dbReference type="EMBL" id="KAG8384932.1"/>
    </source>
</evidence>
<gene>
    <name evidence="2" type="ORF">BUALT_Bualt04G0169600</name>
</gene>
<comment type="caution">
    <text evidence="2">The sequence shown here is derived from an EMBL/GenBank/DDBJ whole genome shotgun (WGS) entry which is preliminary data.</text>
</comment>
<dbReference type="Proteomes" id="UP000826271">
    <property type="component" value="Unassembled WGS sequence"/>
</dbReference>